<keyword evidence="2" id="KW-1133">Transmembrane helix</keyword>
<proteinExistence type="predicted"/>
<evidence type="ECO:0000313" key="3">
    <source>
        <dbReference type="Proteomes" id="UP000887569"/>
    </source>
</evidence>
<dbReference type="Proteomes" id="UP000887569">
    <property type="component" value="Unplaced"/>
</dbReference>
<feature type="transmembrane region" description="Helical" evidence="2">
    <location>
        <begin position="20"/>
        <end position="38"/>
    </location>
</feature>
<dbReference type="AlphaFoldDB" id="A0A915C6B2"/>
<evidence type="ECO:0000256" key="2">
    <source>
        <dbReference type="SAM" id="Phobius"/>
    </source>
</evidence>
<name>A0A915C6B2_PARUN</name>
<protein>
    <submittedName>
        <fullName evidence="4">Uncharacterized protein</fullName>
    </submittedName>
</protein>
<organism evidence="3 4">
    <name type="scientific">Parascaris univalens</name>
    <name type="common">Nematode worm</name>
    <dbReference type="NCBI Taxonomy" id="6257"/>
    <lineage>
        <taxon>Eukaryota</taxon>
        <taxon>Metazoa</taxon>
        <taxon>Ecdysozoa</taxon>
        <taxon>Nematoda</taxon>
        <taxon>Chromadorea</taxon>
        <taxon>Rhabditida</taxon>
        <taxon>Spirurina</taxon>
        <taxon>Ascaridomorpha</taxon>
        <taxon>Ascaridoidea</taxon>
        <taxon>Ascarididae</taxon>
        <taxon>Parascaris</taxon>
    </lineage>
</organism>
<evidence type="ECO:0000313" key="4">
    <source>
        <dbReference type="WBParaSite" id="PgR091_g041_t02"/>
    </source>
</evidence>
<accession>A0A915C6B2</accession>
<dbReference type="WBParaSite" id="PgR091_g041_t02">
    <property type="protein sequence ID" value="PgR091_g041_t02"/>
    <property type="gene ID" value="PgR091_g041"/>
</dbReference>
<sequence>MMNKGFRREMQFQVEFCLKASLIPLNFFILQLFFWGCFSKGRRFSTTARSAAVNPSDADKKAEGNSEEPSSLKGQTEADIVVDADLASKQTYAVPVSRVDL</sequence>
<keyword evidence="3" id="KW-1185">Reference proteome</keyword>
<feature type="region of interest" description="Disordered" evidence="1">
    <location>
        <begin position="48"/>
        <end position="77"/>
    </location>
</feature>
<keyword evidence="2" id="KW-0812">Transmembrane</keyword>
<evidence type="ECO:0000256" key="1">
    <source>
        <dbReference type="SAM" id="MobiDB-lite"/>
    </source>
</evidence>
<reference evidence="4" key="1">
    <citation type="submission" date="2022-11" db="UniProtKB">
        <authorList>
            <consortium name="WormBaseParasite"/>
        </authorList>
    </citation>
    <scope>IDENTIFICATION</scope>
</reference>
<keyword evidence="2" id="KW-0472">Membrane</keyword>